<feature type="transmembrane region" description="Helical" evidence="7">
    <location>
        <begin position="125"/>
        <end position="148"/>
    </location>
</feature>
<feature type="compositionally biased region" description="Low complexity" evidence="6">
    <location>
        <begin position="27"/>
        <end position="41"/>
    </location>
</feature>
<dbReference type="EMBL" id="JAUEPP010000008">
    <property type="protein sequence ID" value="KAK3338070.1"/>
    <property type="molecule type" value="Genomic_DNA"/>
</dbReference>
<protein>
    <submittedName>
        <fullName evidence="8">Uncharacterized protein</fullName>
    </submittedName>
</protein>
<dbReference type="PANTHER" id="PTHR21659">
    <property type="entry name" value="HYDROPHOBIC PROTEIN RCI2 LOW TEMPERATURE AND SALT RESPONSIVE PROTEIN LTI6 -RELATED"/>
    <property type="match status" value="1"/>
</dbReference>
<proteinExistence type="inferred from homology"/>
<dbReference type="PANTHER" id="PTHR21659:SF112">
    <property type="entry name" value="PROTEIN SNA2-RELATED"/>
    <property type="match status" value="1"/>
</dbReference>
<comment type="similarity">
    <text evidence="2">Belongs to the UPF0057 (PMP3) family.</text>
</comment>
<comment type="caution">
    <text evidence="8">The sequence shown here is derived from an EMBL/GenBank/DDBJ whole genome shotgun (WGS) entry which is preliminary data.</text>
</comment>
<sequence length="155" mass="16550">MQSSMSQAYAAPPSVPNTSTEKSHHVAPTAATAGAGTPLTTQAHNTASTTYPQADPTTGTTTAAGTTPATNRPTTASTYANEKSVATTPAVTQRRFGASDIILFILAIFVPPLAVFFDRGFKIDFWINILLTILAWFPGIIHAWYVLFRHPTGRD</sequence>
<dbReference type="PROSITE" id="PS01309">
    <property type="entry name" value="UPF0057"/>
    <property type="match status" value="1"/>
</dbReference>
<evidence type="ECO:0000256" key="3">
    <source>
        <dbReference type="ARBA" id="ARBA00022692"/>
    </source>
</evidence>
<dbReference type="AlphaFoldDB" id="A0AAE0J7N2"/>
<evidence type="ECO:0000256" key="7">
    <source>
        <dbReference type="SAM" id="Phobius"/>
    </source>
</evidence>
<dbReference type="Pfam" id="PF01679">
    <property type="entry name" value="Pmp3"/>
    <property type="match status" value="1"/>
</dbReference>
<evidence type="ECO:0000313" key="8">
    <source>
        <dbReference type="EMBL" id="KAK3338070.1"/>
    </source>
</evidence>
<accession>A0AAE0J7N2</accession>
<gene>
    <name evidence="8" type="ORF">B0H65DRAFT_477652</name>
</gene>
<organism evidence="8 9">
    <name type="scientific">Neurospora tetraspora</name>
    <dbReference type="NCBI Taxonomy" id="94610"/>
    <lineage>
        <taxon>Eukaryota</taxon>
        <taxon>Fungi</taxon>
        <taxon>Dikarya</taxon>
        <taxon>Ascomycota</taxon>
        <taxon>Pezizomycotina</taxon>
        <taxon>Sordariomycetes</taxon>
        <taxon>Sordariomycetidae</taxon>
        <taxon>Sordariales</taxon>
        <taxon>Sordariaceae</taxon>
        <taxon>Neurospora</taxon>
    </lineage>
</organism>
<dbReference type="RefSeq" id="XP_062677521.1">
    <property type="nucleotide sequence ID" value="XM_062827438.1"/>
</dbReference>
<evidence type="ECO:0000256" key="4">
    <source>
        <dbReference type="ARBA" id="ARBA00022989"/>
    </source>
</evidence>
<name>A0AAE0J7N2_9PEZI</name>
<dbReference type="GeneID" id="87864592"/>
<reference evidence="8" key="2">
    <citation type="submission" date="2023-06" db="EMBL/GenBank/DDBJ databases">
        <authorList>
            <consortium name="Lawrence Berkeley National Laboratory"/>
            <person name="Haridas S."/>
            <person name="Hensen N."/>
            <person name="Bonometti L."/>
            <person name="Westerberg I."/>
            <person name="Brannstrom I.O."/>
            <person name="Guillou S."/>
            <person name="Cros-Aarteil S."/>
            <person name="Calhoun S."/>
            <person name="Kuo A."/>
            <person name="Mondo S."/>
            <person name="Pangilinan J."/>
            <person name="Riley R."/>
            <person name="Labutti K."/>
            <person name="Andreopoulos B."/>
            <person name="Lipzen A."/>
            <person name="Chen C."/>
            <person name="Yanf M."/>
            <person name="Daum C."/>
            <person name="Ng V."/>
            <person name="Clum A."/>
            <person name="Steindorff A."/>
            <person name="Ohm R."/>
            <person name="Martin F."/>
            <person name="Silar P."/>
            <person name="Natvig D."/>
            <person name="Lalanne C."/>
            <person name="Gautier V."/>
            <person name="Ament-Velasquez S.L."/>
            <person name="Kruys A."/>
            <person name="Hutchinson M.I."/>
            <person name="Powell A.J."/>
            <person name="Barry K."/>
            <person name="Miller A.N."/>
            <person name="Grigoriev I.V."/>
            <person name="Debuchy R."/>
            <person name="Gladieux P."/>
            <person name="Thoren M.H."/>
            <person name="Johannesson H."/>
        </authorList>
    </citation>
    <scope>NUCLEOTIDE SEQUENCE</scope>
    <source>
        <strain evidence="8">CBS 560.94</strain>
    </source>
</reference>
<keyword evidence="4 7" id="KW-1133">Transmembrane helix</keyword>
<keyword evidence="5 7" id="KW-0472">Membrane</keyword>
<evidence type="ECO:0000256" key="1">
    <source>
        <dbReference type="ARBA" id="ARBA00004370"/>
    </source>
</evidence>
<feature type="compositionally biased region" description="Low complexity" evidence="6">
    <location>
        <begin position="49"/>
        <end position="78"/>
    </location>
</feature>
<keyword evidence="9" id="KW-1185">Reference proteome</keyword>
<evidence type="ECO:0000256" key="6">
    <source>
        <dbReference type="SAM" id="MobiDB-lite"/>
    </source>
</evidence>
<feature type="transmembrane region" description="Helical" evidence="7">
    <location>
        <begin position="101"/>
        <end position="119"/>
    </location>
</feature>
<feature type="region of interest" description="Disordered" evidence="6">
    <location>
        <begin position="1"/>
        <end position="84"/>
    </location>
</feature>
<evidence type="ECO:0000256" key="5">
    <source>
        <dbReference type="ARBA" id="ARBA00023136"/>
    </source>
</evidence>
<reference evidence="8" key="1">
    <citation type="journal article" date="2023" name="Mol. Phylogenet. Evol.">
        <title>Genome-scale phylogeny and comparative genomics of the fungal order Sordariales.</title>
        <authorList>
            <person name="Hensen N."/>
            <person name="Bonometti L."/>
            <person name="Westerberg I."/>
            <person name="Brannstrom I.O."/>
            <person name="Guillou S."/>
            <person name="Cros-Aarteil S."/>
            <person name="Calhoun S."/>
            <person name="Haridas S."/>
            <person name="Kuo A."/>
            <person name="Mondo S."/>
            <person name="Pangilinan J."/>
            <person name="Riley R."/>
            <person name="LaButti K."/>
            <person name="Andreopoulos B."/>
            <person name="Lipzen A."/>
            <person name="Chen C."/>
            <person name="Yan M."/>
            <person name="Daum C."/>
            <person name="Ng V."/>
            <person name="Clum A."/>
            <person name="Steindorff A."/>
            <person name="Ohm R.A."/>
            <person name="Martin F."/>
            <person name="Silar P."/>
            <person name="Natvig D.O."/>
            <person name="Lalanne C."/>
            <person name="Gautier V."/>
            <person name="Ament-Velasquez S.L."/>
            <person name="Kruys A."/>
            <person name="Hutchinson M.I."/>
            <person name="Powell A.J."/>
            <person name="Barry K."/>
            <person name="Miller A.N."/>
            <person name="Grigoriev I.V."/>
            <person name="Debuchy R."/>
            <person name="Gladieux P."/>
            <person name="Hiltunen Thoren M."/>
            <person name="Johannesson H."/>
        </authorList>
    </citation>
    <scope>NUCLEOTIDE SEQUENCE</scope>
    <source>
        <strain evidence="8">CBS 560.94</strain>
    </source>
</reference>
<dbReference type="Proteomes" id="UP001278500">
    <property type="component" value="Unassembled WGS sequence"/>
</dbReference>
<comment type="subcellular location">
    <subcellularLocation>
        <location evidence="1">Membrane</location>
    </subcellularLocation>
</comment>
<dbReference type="GO" id="GO:0016020">
    <property type="term" value="C:membrane"/>
    <property type="evidence" value="ECO:0007669"/>
    <property type="project" value="UniProtKB-SubCell"/>
</dbReference>
<evidence type="ECO:0000313" key="9">
    <source>
        <dbReference type="Proteomes" id="UP001278500"/>
    </source>
</evidence>
<evidence type="ECO:0000256" key="2">
    <source>
        <dbReference type="ARBA" id="ARBA00009530"/>
    </source>
</evidence>
<keyword evidence="3 7" id="KW-0812">Transmembrane</keyword>
<dbReference type="InterPro" id="IPR000612">
    <property type="entry name" value="PMP3"/>
</dbReference>